<dbReference type="PROSITE" id="PS51384">
    <property type="entry name" value="FAD_FR"/>
    <property type="match status" value="1"/>
</dbReference>
<dbReference type="InterPro" id="IPR017927">
    <property type="entry name" value="FAD-bd_FR_type"/>
</dbReference>
<dbReference type="OrthoDB" id="3291337at2"/>
<organism evidence="2 3">
    <name type="scientific">Bifidobacterium asteroides</name>
    <dbReference type="NCBI Taxonomy" id="1684"/>
    <lineage>
        <taxon>Bacteria</taxon>
        <taxon>Bacillati</taxon>
        <taxon>Actinomycetota</taxon>
        <taxon>Actinomycetes</taxon>
        <taxon>Bifidobacteriales</taxon>
        <taxon>Bifidobacteriaceae</taxon>
        <taxon>Bifidobacterium</taxon>
    </lineage>
</organism>
<dbReference type="InterPro" id="IPR039261">
    <property type="entry name" value="FNR_nucleotide-bd"/>
</dbReference>
<sequence length="326" mass="35890">MEQQATNHPVPLIPFSVSVARAETLSPHFKRIVFQGPDLKIFADAGYDERIKILLPLPDGSVPPPSFFKATPEDPLAWYQQWRTLPAESRNPLRTYTVRKARPESEQIDVDFVIHDHAGPAGAFAEAARPGDQAIIIGPNAQAGGPVAGMDFHPGQSRHLLLVGDETAVPAIAAIMNSLIRDHWQGDGVAVIEVPTEEDRLPLPEHAGIHVIWTTCDESGHGHALIEAMHNLLEDLPIHSPMSTTAAAAKSSKGFTEIDIDKELLWETADATQADASIHADDLYAWIAGEAATVRELRRMLVRDRGMDRRSVSFMGYWRRGRSEMS</sequence>
<dbReference type="RefSeq" id="WP_110413578.1">
    <property type="nucleotide sequence ID" value="NZ_QGLK01000005.1"/>
</dbReference>
<dbReference type="InterPro" id="IPR007037">
    <property type="entry name" value="SIP_rossman_dom"/>
</dbReference>
<proteinExistence type="predicted"/>
<feature type="domain" description="FAD-binding FR-type" evidence="1">
    <location>
        <begin position="12"/>
        <end position="146"/>
    </location>
</feature>
<dbReference type="InterPro" id="IPR013113">
    <property type="entry name" value="SIP_FAD-bd"/>
</dbReference>
<dbReference type="Pfam" id="PF08021">
    <property type="entry name" value="FAD_binding_9"/>
    <property type="match status" value="1"/>
</dbReference>
<dbReference type="GO" id="GO:0016491">
    <property type="term" value="F:oxidoreductase activity"/>
    <property type="evidence" value="ECO:0007669"/>
    <property type="project" value="InterPro"/>
</dbReference>
<evidence type="ECO:0000313" key="3">
    <source>
        <dbReference type="Proteomes" id="UP000248128"/>
    </source>
</evidence>
<dbReference type="EMBL" id="QGLK01000005">
    <property type="protein sequence ID" value="PXY86769.1"/>
    <property type="molecule type" value="Genomic_DNA"/>
</dbReference>
<dbReference type="PANTHER" id="PTHR30157:SF0">
    <property type="entry name" value="NADPH-DEPENDENT FERRIC-CHELATE REDUCTASE"/>
    <property type="match status" value="1"/>
</dbReference>
<dbReference type="Pfam" id="PF04954">
    <property type="entry name" value="SIP"/>
    <property type="match status" value="1"/>
</dbReference>
<dbReference type="InterPro" id="IPR039374">
    <property type="entry name" value="SIP_fam"/>
</dbReference>
<gene>
    <name evidence="2" type="ORF">DKK74_08155</name>
</gene>
<reference evidence="2 3" key="1">
    <citation type="submission" date="2018-05" db="EMBL/GenBank/DDBJ databases">
        <title>Reference genomes for bee gut microbiota database.</title>
        <authorList>
            <person name="Ellegaard K.M."/>
        </authorList>
    </citation>
    <scope>NUCLEOTIDE SEQUENCE [LARGE SCALE GENOMIC DNA]</scope>
    <source>
        <strain evidence="2 3">ESL0199</strain>
    </source>
</reference>
<dbReference type="PANTHER" id="PTHR30157">
    <property type="entry name" value="FERRIC REDUCTASE, NADPH-DEPENDENT"/>
    <property type="match status" value="1"/>
</dbReference>
<dbReference type="Gene3D" id="2.40.30.10">
    <property type="entry name" value="Translation factors"/>
    <property type="match status" value="1"/>
</dbReference>
<dbReference type="SUPFAM" id="SSF63380">
    <property type="entry name" value="Riboflavin synthase domain-like"/>
    <property type="match status" value="1"/>
</dbReference>
<evidence type="ECO:0000313" key="2">
    <source>
        <dbReference type="EMBL" id="PXY86769.1"/>
    </source>
</evidence>
<dbReference type="AlphaFoldDB" id="A0A318MEY3"/>
<protein>
    <recommendedName>
        <fullName evidence="1">FAD-binding FR-type domain-containing protein</fullName>
    </recommendedName>
</protein>
<evidence type="ECO:0000259" key="1">
    <source>
        <dbReference type="PROSITE" id="PS51384"/>
    </source>
</evidence>
<name>A0A318MEY3_9BIFI</name>
<comment type="caution">
    <text evidence="2">The sequence shown here is derived from an EMBL/GenBank/DDBJ whole genome shotgun (WGS) entry which is preliminary data.</text>
</comment>
<dbReference type="Proteomes" id="UP000248128">
    <property type="component" value="Unassembled WGS sequence"/>
</dbReference>
<dbReference type="Gene3D" id="3.40.50.80">
    <property type="entry name" value="Nucleotide-binding domain of ferredoxin-NADP reductase (FNR) module"/>
    <property type="match status" value="1"/>
</dbReference>
<dbReference type="CDD" id="cd06193">
    <property type="entry name" value="siderophore_interacting"/>
    <property type="match status" value="1"/>
</dbReference>
<accession>A0A318MEY3</accession>
<dbReference type="InterPro" id="IPR017938">
    <property type="entry name" value="Riboflavin_synthase-like_b-brl"/>
</dbReference>